<reference evidence="2" key="1">
    <citation type="submission" date="2016-10" db="EMBL/GenBank/DDBJ databases">
        <authorList>
            <person name="Varghese N."/>
            <person name="Submissions S."/>
        </authorList>
    </citation>
    <scope>NUCLEOTIDE SEQUENCE [LARGE SCALE GENOMIC DNA]</scope>
    <source>
        <strain evidence="2">NRRL B-59562</strain>
    </source>
</reference>
<organism evidence="1 2">
    <name type="scientific">Pseudomonas kuykendallii</name>
    <dbReference type="NCBI Taxonomy" id="1007099"/>
    <lineage>
        <taxon>Bacteria</taxon>
        <taxon>Pseudomonadati</taxon>
        <taxon>Pseudomonadota</taxon>
        <taxon>Gammaproteobacteria</taxon>
        <taxon>Pseudomonadales</taxon>
        <taxon>Pseudomonadaceae</taxon>
        <taxon>Pseudomonas</taxon>
    </lineage>
</organism>
<evidence type="ECO:0000313" key="1">
    <source>
        <dbReference type="EMBL" id="SDX22508.1"/>
    </source>
</evidence>
<dbReference type="EMBL" id="FNNU01000003">
    <property type="protein sequence ID" value="SDX22508.1"/>
    <property type="molecule type" value="Genomic_DNA"/>
</dbReference>
<gene>
    <name evidence="1" type="ORF">SAMN05216287_2507</name>
</gene>
<evidence type="ECO:0000313" key="2">
    <source>
        <dbReference type="Proteomes" id="UP000243778"/>
    </source>
</evidence>
<name>A0A1H2ZZU4_9PSED</name>
<dbReference type="Proteomes" id="UP000243778">
    <property type="component" value="Unassembled WGS sequence"/>
</dbReference>
<sequence>MMVSLSERCSRTARFLAVRTILFMSENELPCRWVASCWAIWGDTSASVRSPSINWMGGFSKRTVASNRRHAAGSSMSGWFVAAIKMEVDGHSSMACSRTLTSRLSSPTSFSSSRLLAIASNSSKNRMQGRLLACSITALIFVPVLPSKLDITDARSRVKIGSWSLLAIQCAASVLPTPGGPVKIMERIGSSPAVKSSLWLFRS</sequence>
<accession>A0A1H2ZZU4</accession>
<protein>
    <submittedName>
        <fullName evidence="1">Uncharacterized protein</fullName>
    </submittedName>
</protein>
<keyword evidence="2" id="KW-1185">Reference proteome</keyword>
<dbReference type="AlphaFoldDB" id="A0A1H2ZZU4"/>
<proteinExistence type="predicted"/>